<evidence type="ECO:0000313" key="1">
    <source>
        <dbReference type="Proteomes" id="UP001652660"/>
    </source>
</evidence>
<protein>
    <recommendedName>
        <fullName evidence="3">Endonuclease/exonuclease/phosphatase domain-containing protein</fullName>
    </recommendedName>
</protein>
<dbReference type="Gene3D" id="3.60.10.10">
    <property type="entry name" value="Endonuclease/exonuclease/phosphatase"/>
    <property type="match status" value="1"/>
</dbReference>
<dbReference type="Proteomes" id="UP001652660">
    <property type="component" value="Chromosome 11c"/>
</dbReference>
<keyword evidence="1" id="KW-1185">Reference proteome</keyword>
<name>A0ABM4W2N8_COFAR</name>
<reference evidence="2" key="1">
    <citation type="submission" date="2025-08" db="UniProtKB">
        <authorList>
            <consortium name="RefSeq"/>
        </authorList>
    </citation>
    <scope>IDENTIFICATION</scope>
    <source>
        <tissue evidence="2">Leaves</tissue>
    </source>
</reference>
<proteinExistence type="predicted"/>
<gene>
    <name evidence="2" type="primary">LOC140016433</name>
</gene>
<sequence length="342" mass="40918">MRVLVWNCQGVGSPLTVPHLREMYNLLSPSLIFLSETKNRKYVLDKIARGLRFDNSAVVDAMHKAGSMAILWKEETLILEVNQTGFTIEVRIKDDDYHCDWWFIGIYASCDDQIRKEQWRVLRDRRRKWGGNLREERSFKDFKDFIDHNNLIDLGFEGQPWTWSNHWEDEGEIRQSILCLDTEPDKEKRKKKFYFDKKWLQKKGVQQVVEQAWQIDKPGSRMFKVTKKIRNCRIELLKWRNTFQANSKTKIVEIGKALEEVRVSDSNNKKEQTAELKNQLKEAYKEEEKFWSQKARIEWLREGDKNTKYFQAFVRGRRTKNRIRNLQRDDGSWTGNEEEVIS</sequence>
<accession>A0ABM4W2N8</accession>
<dbReference type="PANTHER" id="PTHR35218">
    <property type="entry name" value="RNASE H DOMAIN-CONTAINING PROTEIN"/>
    <property type="match status" value="1"/>
</dbReference>
<dbReference type="InterPro" id="IPR036691">
    <property type="entry name" value="Endo/exonu/phosph_ase_sf"/>
</dbReference>
<evidence type="ECO:0008006" key="3">
    <source>
        <dbReference type="Google" id="ProtNLM"/>
    </source>
</evidence>
<dbReference type="SUPFAM" id="SSF56219">
    <property type="entry name" value="DNase I-like"/>
    <property type="match status" value="1"/>
</dbReference>
<dbReference type="PANTHER" id="PTHR35218:SF9">
    <property type="entry name" value="ENDONUCLEASE_EXONUCLEASE_PHOSPHATASE DOMAIN-CONTAINING PROTEIN"/>
    <property type="match status" value="1"/>
</dbReference>
<dbReference type="RefSeq" id="XP_071926048.1">
    <property type="nucleotide sequence ID" value="XM_072069947.1"/>
</dbReference>
<evidence type="ECO:0000313" key="2">
    <source>
        <dbReference type="RefSeq" id="XP_071926048.1"/>
    </source>
</evidence>
<organism evidence="1 2">
    <name type="scientific">Coffea arabica</name>
    <name type="common">Arabian coffee</name>
    <dbReference type="NCBI Taxonomy" id="13443"/>
    <lineage>
        <taxon>Eukaryota</taxon>
        <taxon>Viridiplantae</taxon>
        <taxon>Streptophyta</taxon>
        <taxon>Embryophyta</taxon>
        <taxon>Tracheophyta</taxon>
        <taxon>Spermatophyta</taxon>
        <taxon>Magnoliopsida</taxon>
        <taxon>eudicotyledons</taxon>
        <taxon>Gunneridae</taxon>
        <taxon>Pentapetalae</taxon>
        <taxon>asterids</taxon>
        <taxon>lamiids</taxon>
        <taxon>Gentianales</taxon>
        <taxon>Rubiaceae</taxon>
        <taxon>Ixoroideae</taxon>
        <taxon>Gardenieae complex</taxon>
        <taxon>Bertiereae - Coffeeae clade</taxon>
        <taxon>Coffeeae</taxon>
        <taxon>Coffea</taxon>
    </lineage>
</organism>
<dbReference type="GeneID" id="140016433"/>